<keyword evidence="1" id="KW-0863">Zinc-finger</keyword>
<dbReference type="GO" id="GO:0071011">
    <property type="term" value="C:precatalytic spliceosome"/>
    <property type="evidence" value="ECO:0007669"/>
    <property type="project" value="TreeGrafter"/>
</dbReference>
<accession>A0A2S4PMB1</accession>
<dbReference type="SUPFAM" id="SSF57667">
    <property type="entry name" value="beta-beta-alpha zinc fingers"/>
    <property type="match status" value="1"/>
</dbReference>
<sequence>MSEYWKSTPKFWCKHCKIFVRDTKLETANHNASPKHQGNLKRFLRDLQRNHDKDEKDKERAKLEVARLNDIVPGKRSQVKSSLENGGQLQSHYSTSRVTNKSIVSESQRKQNLAQLAEMGISIPSELRPDMAMPGEWEVISEHVIDPNKVEENQKKTLSGSQKRAADVGQEEDEMEKEFVSKKKKSHWRLAEEDNDKELNALLTTATQFKKQDIKSEITTEIPICNTKICQKKEQDDHVSIKSEPGDDSKILPQLLNKEIPERSEPTNNIFFAKRKAKNIR</sequence>
<dbReference type="EMBL" id="PEDP01001840">
    <property type="protein sequence ID" value="POS83160.1"/>
    <property type="molecule type" value="Genomic_DNA"/>
</dbReference>
<evidence type="ECO:0000259" key="4">
    <source>
        <dbReference type="SMART" id="SM00451"/>
    </source>
</evidence>
<dbReference type="Gene3D" id="3.30.160.60">
    <property type="entry name" value="Classic Zinc Finger"/>
    <property type="match status" value="1"/>
</dbReference>
<dbReference type="GO" id="GO:0000398">
    <property type="term" value="P:mRNA splicing, via spliceosome"/>
    <property type="evidence" value="ECO:0007669"/>
    <property type="project" value="InterPro"/>
</dbReference>
<dbReference type="GO" id="GO:0008270">
    <property type="term" value="F:zinc ion binding"/>
    <property type="evidence" value="ECO:0007669"/>
    <property type="project" value="UniProtKB-KW"/>
</dbReference>
<name>A0A2S4PMB1_9PEZI</name>
<evidence type="ECO:0000256" key="2">
    <source>
        <dbReference type="SAM" id="Coils"/>
    </source>
</evidence>
<feature type="compositionally biased region" description="Polar residues" evidence="3">
    <location>
        <begin position="79"/>
        <end position="105"/>
    </location>
</feature>
<dbReference type="PANTHER" id="PTHR13173">
    <property type="entry name" value="WW DOMAIN BINDING PROTEIN 4"/>
    <property type="match status" value="1"/>
</dbReference>
<dbReference type="GO" id="GO:0003723">
    <property type="term" value="F:RNA binding"/>
    <property type="evidence" value="ECO:0007669"/>
    <property type="project" value="TreeGrafter"/>
</dbReference>
<comment type="caution">
    <text evidence="5">The sequence shown here is derived from an EMBL/GenBank/DDBJ whole genome shotgun (WGS) entry which is preliminary data.</text>
</comment>
<keyword evidence="6" id="KW-1185">Reference proteome</keyword>
<feature type="region of interest" description="Disordered" evidence="3">
    <location>
        <begin position="234"/>
        <end position="281"/>
    </location>
</feature>
<protein>
    <recommendedName>
        <fullName evidence="4">U1-type domain-containing protein</fullName>
    </recommendedName>
</protein>
<evidence type="ECO:0000256" key="3">
    <source>
        <dbReference type="SAM" id="MobiDB-lite"/>
    </source>
</evidence>
<feature type="compositionally biased region" description="Basic and acidic residues" evidence="3">
    <location>
        <begin position="234"/>
        <end position="250"/>
    </location>
</feature>
<evidence type="ECO:0000313" key="6">
    <source>
        <dbReference type="Proteomes" id="UP000237438"/>
    </source>
</evidence>
<feature type="domain" description="U1-type" evidence="4">
    <location>
        <begin position="8"/>
        <end position="43"/>
    </location>
</feature>
<dbReference type="InterPro" id="IPR003604">
    <property type="entry name" value="Matrin/U1-like-C_Znf_C2H2"/>
</dbReference>
<dbReference type="InterPro" id="IPR036236">
    <property type="entry name" value="Znf_C2H2_sf"/>
</dbReference>
<feature type="non-terminal residue" evidence="5">
    <location>
        <position position="281"/>
    </location>
</feature>
<dbReference type="STRING" id="225359.A0A2S4PMB1"/>
<dbReference type="OrthoDB" id="191651at2759"/>
<proteinExistence type="predicted"/>
<keyword evidence="1" id="KW-0479">Metal-binding</keyword>
<feature type="region of interest" description="Disordered" evidence="3">
    <location>
        <begin position="150"/>
        <end position="174"/>
    </location>
</feature>
<dbReference type="InterPro" id="IPR040023">
    <property type="entry name" value="WBP4"/>
</dbReference>
<feature type="region of interest" description="Disordered" evidence="3">
    <location>
        <begin position="76"/>
        <end position="105"/>
    </location>
</feature>
<evidence type="ECO:0000313" key="5">
    <source>
        <dbReference type="EMBL" id="POS83160.1"/>
    </source>
</evidence>
<keyword evidence="2" id="KW-0175">Coiled coil</keyword>
<dbReference type="SMART" id="SM00451">
    <property type="entry name" value="ZnF_U1"/>
    <property type="match status" value="1"/>
</dbReference>
<reference evidence="5 6" key="1">
    <citation type="submission" date="2017-10" db="EMBL/GenBank/DDBJ databases">
        <title>Development of genomic resources for the powdery mildew, Erysiphe pulchra.</title>
        <authorList>
            <person name="Wadl P.A."/>
            <person name="Mack B.M."/>
            <person name="Moore G."/>
            <person name="Beltz S.B."/>
        </authorList>
    </citation>
    <scope>NUCLEOTIDE SEQUENCE [LARGE SCALE GENOMIC DNA]</scope>
    <source>
        <strain evidence="5">Cflorida</strain>
    </source>
</reference>
<evidence type="ECO:0000256" key="1">
    <source>
        <dbReference type="ARBA" id="ARBA00022771"/>
    </source>
</evidence>
<dbReference type="Proteomes" id="UP000237438">
    <property type="component" value="Unassembled WGS sequence"/>
</dbReference>
<dbReference type="AlphaFoldDB" id="A0A2S4PMB1"/>
<dbReference type="PANTHER" id="PTHR13173:SF10">
    <property type="entry name" value="WW DOMAIN-BINDING PROTEIN 4"/>
    <property type="match status" value="1"/>
</dbReference>
<gene>
    <name evidence="5" type="ORF">EPUL_004816</name>
</gene>
<organism evidence="5 6">
    <name type="scientific">Erysiphe pulchra</name>
    <dbReference type="NCBI Taxonomy" id="225359"/>
    <lineage>
        <taxon>Eukaryota</taxon>
        <taxon>Fungi</taxon>
        <taxon>Dikarya</taxon>
        <taxon>Ascomycota</taxon>
        <taxon>Pezizomycotina</taxon>
        <taxon>Leotiomycetes</taxon>
        <taxon>Erysiphales</taxon>
        <taxon>Erysiphaceae</taxon>
        <taxon>Erysiphe</taxon>
    </lineage>
</organism>
<feature type="coiled-coil region" evidence="2">
    <location>
        <begin position="44"/>
        <end position="71"/>
    </location>
</feature>
<keyword evidence="1" id="KW-0862">Zinc</keyword>